<dbReference type="RefSeq" id="WP_176504611.1">
    <property type="nucleotide sequence ID" value="NZ_OAOQ01000023.1"/>
</dbReference>
<proteinExistence type="predicted"/>
<accession>A0A285D5I2</accession>
<evidence type="ECO:0000313" key="2">
    <source>
        <dbReference type="Proteomes" id="UP000219467"/>
    </source>
</evidence>
<keyword evidence="2" id="KW-1185">Reference proteome</keyword>
<protein>
    <submittedName>
        <fullName evidence="1">Uncharacterized protein</fullName>
    </submittedName>
</protein>
<reference evidence="2" key="1">
    <citation type="submission" date="2017-08" db="EMBL/GenBank/DDBJ databases">
        <authorList>
            <person name="Varghese N."/>
            <person name="Submissions S."/>
        </authorList>
    </citation>
    <scope>NUCLEOTIDE SEQUENCE [LARGE SCALE GENOMIC DNA]</scope>
    <source>
        <strain evidence="2">JA234</strain>
    </source>
</reference>
<dbReference type="EMBL" id="OAOQ01000023">
    <property type="protein sequence ID" value="SNX74538.1"/>
    <property type="molecule type" value="Genomic_DNA"/>
</dbReference>
<organism evidence="1 2">
    <name type="scientific">Cereibacter ovatus</name>
    <dbReference type="NCBI Taxonomy" id="439529"/>
    <lineage>
        <taxon>Bacteria</taxon>
        <taxon>Pseudomonadati</taxon>
        <taxon>Pseudomonadota</taxon>
        <taxon>Alphaproteobacteria</taxon>
        <taxon>Rhodobacterales</taxon>
        <taxon>Paracoccaceae</taxon>
        <taxon>Cereibacter</taxon>
    </lineage>
</organism>
<evidence type="ECO:0000313" key="1">
    <source>
        <dbReference type="EMBL" id="SNX74538.1"/>
    </source>
</evidence>
<dbReference type="AlphaFoldDB" id="A0A285D5I2"/>
<dbReference type="Proteomes" id="UP000219467">
    <property type="component" value="Unassembled WGS sequence"/>
</dbReference>
<gene>
    <name evidence="1" type="ORF">SAMN05878503_12329</name>
</gene>
<name>A0A285D5I2_9RHOB</name>
<sequence length="122" mass="13125">MSNEMIRWINQRMENASGRACGIAGSVSEDLFLKSATALLDEMSDNYARDDEAGLGDPEAERLRLSEAAAQYRVRAEAYHERALPQPDEPAVSIGPLTAGLGQACFSVRAGGMVLSEVMTSC</sequence>